<dbReference type="OrthoDB" id="4481822at2"/>
<proteinExistence type="predicted"/>
<evidence type="ECO:0008006" key="3">
    <source>
        <dbReference type="Google" id="ProtNLM"/>
    </source>
</evidence>
<name>A0A143QKF7_RHOFA</name>
<reference evidence="2" key="2">
    <citation type="submission" date="2016-04" db="EMBL/GenBank/DDBJ databases">
        <title>Complete Genome and Plasmid Sequences for Rhodococcus fascians D188 and Draft Sequences for Rhodococcus spp. Isolates PBTS 1 and PBTS 2.</title>
        <authorList>
            <person name="Stamer R."/>
            <person name="Vereecke D."/>
            <person name="Zhang Y."/>
            <person name="Schilkey F."/>
            <person name="Devitt N."/>
            <person name="Randall J."/>
        </authorList>
    </citation>
    <scope>NUCLEOTIDE SEQUENCE [LARGE SCALE GENOMIC DNA]</scope>
    <source>
        <strain evidence="2">PBTS2</strain>
    </source>
</reference>
<dbReference type="PATRIC" id="fig|1653479.3.peg.2257"/>
<reference evidence="1 2" key="1">
    <citation type="journal article" date="2016" name="Genome Announc.">
        <title>Complete Genome and Plasmid Sequences for Rhodococcus fascians D188 and Draft Sequences for Rhodococcus Isolates PBTS 1 and PBTS 2.</title>
        <authorList>
            <person name="Stamler R.A."/>
            <person name="Vereecke D."/>
            <person name="Zhang Y."/>
            <person name="Schilkey F."/>
            <person name="Devitt N."/>
            <person name="Randall J.J."/>
        </authorList>
    </citation>
    <scope>NUCLEOTIDE SEQUENCE [LARGE SCALE GENOMIC DNA]</scope>
    <source>
        <strain evidence="1 2">PBTS2</strain>
    </source>
</reference>
<gene>
    <name evidence="1" type="ORF">A3Q41_02228</name>
</gene>
<dbReference type="Proteomes" id="UP000076038">
    <property type="component" value="Chromosome"/>
</dbReference>
<protein>
    <recommendedName>
        <fullName evidence="3">SHOCT domain-containing protein</fullName>
    </recommendedName>
</protein>
<sequence>MTLSLSLTLALAVTALCFGLLRSGFRTPAWARPHTAAGPDTLEELFAARYARGEIDFAQYRASVNLLAAQLHYRPNAEPRKRKKKTSCAS</sequence>
<accession>A0A143QKF7</accession>
<dbReference type="RefSeq" id="WP_141214894.1">
    <property type="nucleotide sequence ID" value="NZ_CP015220.1"/>
</dbReference>
<keyword evidence="2" id="KW-1185">Reference proteome</keyword>
<dbReference type="AlphaFoldDB" id="A0A143QKF7"/>
<dbReference type="KEGG" id="rhs:A3Q41_02228"/>
<dbReference type="EMBL" id="CP015220">
    <property type="protein sequence ID" value="AMY23530.1"/>
    <property type="molecule type" value="Genomic_DNA"/>
</dbReference>
<evidence type="ECO:0000313" key="2">
    <source>
        <dbReference type="Proteomes" id="UP000076038"/>
    </source>
</evidence>
<evidence type="ECO:0000313" key="1">
    <source>
        <dbReference type="EMBL" id="AMY23530.1"/>
    </source>
</evidence>
<organism evidence="1 2">
    <name type="scientific">Rhodococcoides fascians</name>
    <name type="common">Rhodococcus fascians</name>
    <dbReference type="NCBI Taxonomy" id="1828"/>
    <lineage>
        <taxon>Bacteria</taxon>
        <taxon>Bacillati</taxon>
        <taxon>Actinomycetota</taxon>
        <taxon>Actinomycetes</taxon>
        <taxon>Mycobacteriales</taxon>
        <taxon>Nocardiaceae</taxon>
        <taxon>Rhodococcoides</taxon>
    </lineage>
</organism>